<keyword evidence="2" id="KW-0227">DNA damage</keyword>
<sequence>MTDFNTPDANSRDAEYLAKLQDYYANWKSIPSYAKLCEVFGIASKSWVKTILERLCKADFIERTPDGVWIPTRRFFARQLAESTVQAGMPVEVSATQGDYMVIDEMLIEVPSKTILITVKGDSMIEAGIHDGDVAVVEKRPIANIGDIVVAVVDNDYTLKTLDKEGGEFVLRPANSAFPVIRPHGSLEIFGVLIGLVRKYQR</sequence>
<dbReference type="PANTHER" id="PTHR33516">
    <property type="entry name" value="LEXA REPRESSOR"/>
    <property type="match status" value="1"/>
</dbReference>
<dbReference type="GO" id="GO:0016787">
    <property type="term" value="F:hydrolase activity"/>
    <property type="evidence" value="ECO:0007669"/>
    <property type="project" value="UniProtKB-KW"/>
</dbReference>
<dbReference type="PRINTS" id="PR00726">
    <property type="entry name" value="LEXASERPTASE"/>
</dbReference>
<evidence type="ECO:0000313" key="9">
    <source>
        <dbReference type="EMBL" id="BBE52027.1"/>
    </source>
</evidence>
<keyword evidence="4 7" id="KW-0068">Autocatalytic cleavage</keyword>
<dbReference type="GO" id="GO:0003677">
    <property type="term" value="F:DNA binding"/>
    <property type="evidence" value="ECO:0007669"/>
    <property type="project" value="InterPro"/>
</dbReference>
<dbReference type="Proteomes" id="UP000033070">
    <property type="component" value="Chromosome"/>
</dbReference>
<dbReference type="Gene3D" id="1.10.10.10">
    <property type="entry name" value="Winged helix-like DNA-binding domain superfamily/Winged helix DNA-binding domain"/>
    <property type="match status" value="1"/>
</dbReference>
<evidence type="ECO:0000256" key="5">
    <source>
        <dbReference type="ARBA" id="ARBA00023204"/>
    </source>
</evidence>
<dbReference type="PANTHER" id="PTHR33516:SF2">
    <property type="entry name" value="LEXA REPRESSOR-RELATED"/>
    <property type="match status" value="1"/>
</dbReference>
<dbReference type="EMBL" id="AP018738">
    <property type="protein sequence ID" value="BBE52027.1"/>
    <property type="molecule type" value="Genomic_DNA"/>
</dbReference>
<dbReference type="SUPFAM" id="SSF51306">
    <property type="entry name" value="LexA/Signal peptidase"/>
    <property type="match status" value="1"/>
</dbReference>
<accession>A0A2Z6GF70</accession>
<feature type="domain" description="Peptidase S24/S26A/S26B/S26C" evidence="8">
    <location>
        <begin position="83"/>
        <end position="193"/>
    </location>
</feature>
<evidence type="ECO:0000259" key="8">
    <source>
        <dbReference type="Pfam" id="PF00717"/>
    </source>
</evidence>
<dbReference type="InterPro" id="IPR036286">
    <property type="entry name" value="LexA/Signal_pep-like_sf"/>
</dbReference>
<dbReference type="GO" id="GO:0006281">
    <property type="term" value="P:DNA repair"/>
    <property type="evidence" value="ECO:0007669"/>
    <property type="project" value="UniProtKB-KW"/>
</dbReference>
<dbReference type="Gene3D" id="2.10.109.10">
    <property type="entry name" value="Umud Fragment, subunit A"/>
    <property type="match status" value="1"/>
</dbReference>
<reference evidence="9 10" key="1">
    <citation type="submission" date="2018-06" db="EMBL/GenBank/DDBJ databases">
        <title>OYT1 Genome Sequencing.</title>
        <authorList>
            <person name="Kato S."/>
            <person name="Itoh T."/>
            <person name="Ohkuma M."/>
        </authorList>
    </citation>
    <scope>NUCLEOTIDE SEQUENCE [LARGE SCALE GENOMIC DNA]</scope>
    <source>
        <strain evidence="9 10">OYT1</strain>
    </source>
</reference>
<dbReference type="Pfam" id="PF00717">
    <property type="entry name" value="Peptidase_S24"/>
    <property type="match status" value="1"/>
</dbReference>
<dbReference type="KEGG" id="fam:OYT1_ch2514"/>
<name>A0A2Z6GF70_9PROT</name>
<dbReference type="GO" id="GO:0009432">
    <property type="term" value="P:SOS response"/>
    <property type="evidence" value="ECO:0007669"/>
    <property type="project" value="UniProtKB-KW"/>
</dbReference>
<dbReference type="InterPro" id="IPR006197">
    <property type="entry name" value="Peptidase_S24_LexA"/>
</dbReference>
<evidence type="ECO:0000256" key="1">
    <source>
        <dbReference type="ARBA" id="ARBA00007484"/>
    </source>
</evidence>
<comment type="similarity">
    <text evidence="1 7">Belongs to the peptidase S24 family.</text>
</comment>
<evidence type="ECO:0000256" key="3">
    <source>
        <dbReference type="ARBA" id="ARBA00022801"/>
    </source>
</evidence>
<dbReference type="InterPro" id="IPR015927">
    <property type="entry name" value="Peptidase_S24_S26A/B/C"/>
</dbReference>
<keyword evidence="6" id="KW-0742">SOS response</keyword>
<dbReference type="RefSeq" id="WP_062626543.1">
    <property type="nucleotide sequence ID" value="NZ_AP018738.1"/>
</dbReference>
<dbReference type="InterPro" id="IPR050077">
    <property type="entry name" value="LexA_repressor"/>
</dbReference>
<keyword evidence="10" id="KW-1185">Reference proteome</keyword>
<evidence type="ECO:0000256" key="4">
    <source>
        <dbReference type="ARBA" id="ARBA00022813"/>
    </source>
</evidence>
<dbReference type="InterPro" id="IPR036388">
    <property type="entry name" value="WH-like_DNA-bd_sf"/>
</dbReference>
<keyword evidence="3 7" id="KW-0378">Hydrolase</keyword>
<organism evidence="9 10">
    <name type="scientific">Ferriphaselus amnicola</name>
    <dbReference type="NCBI Taxonomy" id="1188319"/>
    <lineage>
        <taxon>Bacteria</taxon>
        <taxon>Pseudomonadati</taxon>
        <taxon>Pseudomonadota</taxon>
        <taxon>Betaproteobacteria</taxon>
        <taxon>Nitrosomonadales</taxon>
        <taxon>Gallionellaceae</taxon>
        <taxon>Ferriphaselus</taxon>
    </lineage>
</organism>
<keyword evidence="5" id="KW-0234">DNA repair</keyword>
<evidence type="ECO:0000313" key="10">
    <source>
        <dbReference type="Proteomes" id="UP000033070"/>
    </source>
</evidence>
<evidence type="ECO:0000256" key="6">
    <source>
        <dbReference type="ARBA" id="ARBA00023236"/>
    </source>
</evidence>
<dbReference type="GO" id="GO:0006355">
    <property type="term" value="P:regulation of DNA-templated transcription"/>
    <property type="evidence" value="ECO:0007669"/>
    <property type="project" value="InterPro"/>
</dbReference>
<dbReference type="OrthoDB" id="9802364at2"/>
<gene>
    <name evidence="9" type="ORF">OYT1_ch2514</name>
</gene>
<dbReference type="AlphaFoldDB" id="A0A2Z6GF70"/>
<dbReference type="InterPro" id="IPR036390">
    <property type="entry name" value="WH_DNA-bd_sf"/>
</dbReference>
<evidence type="ECO:0000256" key="7">
    <source>
        <dbReference type="RuleBase" id="RU003991"/>
    </source>
</evidence>
<dbReference type="STRING" id="1188319.OYT1_01353"/>
<proteinExistence type="inferred from homology"/>
<dbReference type="SUPFAM" id="SSF46785">
    <property type="entry name" value="Winged helix' DNA-binding domain"/>
    <property type="match status" value="1"/>
</dbReference>
<protein>
    <submittedName>
        <fullName evidence="9">LexA repressor</fullName>
    </submittedName>
</protein>
<dbReference type="CDD" id="cd06529">
    <property type="entry name" value="S24_LexA-like"/>
    <property type="match status" value="1"/>
</dbReference>
<evidence type="ECO:0000256" key="2">
    <source>
        <dbReference type="ARBA" id="ARBA00022763"/>
    </source>
</evidence>
<dbReference type="InterPro" id="IPR039418">
    <property type="entry name" value="LexA-like"/>
</dbReference>